<evidence type="ECO:0000256" key="3">
    <source>
        <dbReference type="ARBA" id="ARBA00018024"/>
    </source>
</evidence>
<keyword evidence="6" id="KW-0282">Flagellum</keyword>
<dbReference type="Proteomes" id="UP000019918">
    <property type="component" value="Unassembled WGS sequence"/>
</dbReference>
<dbReference type="AlphaFoldDB" id="A0A014PZ72"/>
<dbReference type="GO" id="GO:0003774">
    <property type="term" value="F:cytoskeletal motor activity"/>
    <property type="evidence" value="ECO:0007669"/>
    <property type="project" value="InterPro"/>
</dbReference>
<keyword evidence="6" id="KW-0966">Cell projection</keyword>
<keyword evidence="6" id="KW-0969">Cilium</keyword>
<dbReference type="InterPro" id="IPR001624">
    <property type="entry name" value="FliE"/>
</dbReference>
<keyword evidence="7" id="KW-1185">Reference proteome</keyword>
<evidence type="ECO:0000313" key="6">
    <source>
        <dbReference type="EMBL" id="EXU76262.1"/>
    </source>
</evidence>
<name>A0A014PZ72_9GAMM</name>
<accession>A0A014PZ72</accession>
<dbReference type="PRINTS" id="PR01006">
    <property type="entry name" value="FLGHOOKFLIE"/>
</dbReference>
<comment type="caution">
    <text evidence="6">The sequence shown here is derived from an EMBL/GenBank/DDBJ whole genome shotgun (WGS) entry which is preliminary data.</text>
</comment>
<dbReference type="PATRIC" id="fig|69222.5.peg.1368"/>
<protein>
    <recommendedName>
        <fullName evidence="3 5">Flagellar hook-basal body complex protein FliE</fullName>
    </recommendedName>
</protein>
<evidence type="ECO:0000256" key="5">
    <source>
        <dbReference type="HAMAP-Rule" id="MF_00724"/>
    </source>
</evidence>
<dbReference type="RefSeq" id="WP_034935593.1">
    <property type="nucleotide sequence ID" value="NZ_JFHN01000034.1"/>
</dbReference>
<dbReference type="PANTHER" id="PTHR34653">
    <property type="match status" value="1"/>
</dbReference>
<evidence type="ECO:0000256" key="1">
    <source>
        <dbReference type="ARBA" id="ARBA00004117"/>
    </source>
</evidence>
<dbReference type="EMBL" id="JFHN01000034">
    <property type="protein sequence ID" value="EXU76262.1"/>
    <property type="molecule type" value="Genomic_DNA"/>
</dbReference>
<comment type="subcellular location">
    <subcellularLocation>
        <location evidence="1 5">Bacterial flagellum basal body</location>
    </subcellularLocation>
</comment>
<dbReference type="PANTHER" id="PTHR34653:SF1">
    <property type="entry name" value="FLAGELLAR HOOK-BASAL BODY COMPLEX PROTEIN FLIE"/>
    <property type="match status" value="1"/>
</dbReference>
<dbReference type="STRING" id="69222.BG55_06640"/>
<evidence type="ECO:0000256" key="4">
    <source>
        <dbReference type="ARBA" id="ARBA00023143"/>
    </source>
</evidence>
<comment type="similarity">
    <text evidence="2 5">Belongs to the FliE family.</text>
</comment>
<keyword evidence="4 5" id="KW-0975">Bacterial flagellum</keyword>
<organism evidence="6 7">
    <name type="scientific">Erwinia mallotivora</name>
    <dbReference type="NCBI Taxonomy" id="69222"/>
    <lineage>
        <taxon>Bacteria</taxon>
        <taxon>Pseudomonadati</taxon>
        <taxon>Pseudomonadota</taxon>
        <taxon>Gammaproteobacteria</taxon>
        <taxon>Enterobacterales</taxon>
        <taxon>Erwiniaceae</taxon>
        <taxon>Erwinia</taxon>
    </lineage>
</organism>
<dbReference type="HAMAP" id="MF_00724">
    <property type="entry name" value="FliE"/>
    <property type="match status" value="1"/>
</dbReference>
<evidence type="ECO:0000256" key="2">
    <source>
        <dbReference type="ARBA" id="ARBA00009272"/>
    </source>
</evidence>
<reference evidence="6 7" key="1">
    <citation type="submission" date="2014-02" db="EMBL/GenBank/DDBJ databases">
        <title>Draft genome of Erwinia mallotivora strain BT-MARDI, a papaya dieback pathogen.</title>
        <authorList>
            <person name="Redzuan R."/>
            <person name="Abu Bakar N."/>
            <person name="Badrun R."/>
            <person name="Mohd Raih M.F."/>
            <person name="Rozano L."/>
            <person name="Mat Amin N."/>
        </authorList>
    </citation>
    <scope>NUCLEOTIDE SEQUENCE [LARGE SCALE GENOMIC DNA]</scope>
    <source>
        <strain evidence="6 7">BT-MARDI</strain>
    </source>
</reference>
<dbReference type="Pfam" id="PF02049">
    <property type="entry name" value="FliE"/>
    <property type="match status" value="1"/>
</dbReference>
<proteinExistence type="inferred from homology"/>
<dbReference type="GO" id="GO:0009425">
    <property type="term" value="C:bacterial-type flagellum basal body"/>
    <property type="evidence" value="ECO:0007669"/>
    <property type="project" value="UniProtKB-SubCell"/>
</dbReference>
<gene>
    <name evidence="5" type="primary">fliE</name>
    <name evidence="6" type="ORF">BG55_06640</name>
</gene>
<sequence>MAIQGIESVIQQLQTAAVKASGGTTEATNQADFAGELKAALDKISDTQNTARTQAQDFELGKPGVNLNDVMVDMQKSSVSMQMGIQVRNKLVSAYTDIMNMQV</sequence>
<dbReference type="GO" id="GO:0005198">
    <property type="term" value="F:structural molecule activity"/>
    <property type="evidence" value="ECO:0007669"/>
    <property type="project" value="UniProtKB-UniRule"/>
</dbReference>
<evidence type="ECO:0000313" key="7">
    <source>
        <dbReference type="Proteomes" id="UP000019918"/>
    </source>
</evidence>
<dbReference type="NCBIfam" id="TIGR00205">
    <property type="entry name" value="fliE"/>
    <property type="match status" value="1"/>
</dbReference>
<dbReference type="GO" id="GO:0071973">
    <property type="term" value="P:bacterial-type flagellum-dependent cell motility"/>
    <property type="evidence" value="ECO:0007669"/>
    <property type="project" value="InterPro"/>
</dbReference>
<dbReference type="OrthoDB" id="8909229at2"/>